<organism evidence="5 6">
    <name type="scientific">Brachybacterium tyrofermentans</name>
    <dbReference type="NCBI Taxonomy" id="47848"/>
    <lineage>
        <taxon>Bacteria</taxon>
        <taxon>Bacillati</taxon>
        <taxon>Actinomycetota</taxon>
        <taxon>Actinomycetes</taxon>
        <taxon>Micrococcales</taxon>
        <taxon>Dermabacteraceae</taxon>
        <taxon>Brachybacterium</taxon>
    </lineage>
</organism>
<accession>A0ABW0FM21</accession>
<dbReference type="InterPro" id="IPR013708">
    <property type="entry name" value="Shikimate_DH-bd_N"/>
</dbReference>
<dbReference type="Proteomes" id="UP001595937">
    <property type="component" value="Unassembled WGS sequence"/>
</dbReference>
<dbReference type="EC" id="1.1.1.25" evidence="5"/>
<dbReference type="Pfam" id="PF08501">
    <property type="entry name" value="Shikimate_dh_N"/>
    <property type="match status" value="1"/>
</dbReference>
<dbReference type="Pfam" id="PF03807">
    <property type="entry name" value="F420_oxidored"/>
    <property type="match status" value="1"/>
</dbReference>
<sequence>MNDRTICVPTGPRFGVIGSPVQHSLSPVLHRTAYEVLGLDGPTYDRFEVSAGQLAGFLADGPGRELSGVSVTMPGKPEAFALAAETDATSRALGISNTLIRREDGTWRAENHDVYGIVAALRDHGARAPRTGAVLGSGATAMSAVASLLELGVRVILLSARSPHKLAPLEALAATEKVSVRHVPWSSSQLLLDAEVVISALAVEGAHAVAEEWEGRSSLTAPTLFLDVLYDPWPAPLAAVITGLGGEVVDGLEMLAHQADQQVRSMLGVPAAPVSAMLLAARSELAGRGTATSGA</sequence>
<keyword evidence="2" id="KW-0057">Aromatic amino acid biosynthesis</keyword>
<keyword evidence="6" id="KW-1185">Reference proteome</keyword>
<dbReference type="InterPro" id="IPR046346">
    <property type="entry name" value="Aminoacid_DH-like_N_sf"/>
</dbReference>
<comment type="caution">
    <text evidence="5">The sequence shown here is derived from an EMBL/GenBank/DDBJ whole genome shotgun (WGS) entry which is preliminary data.</text>
</comment>
<dbReference type="GO" id="GO:0004764">
    <property type="term" value="F:shikimate 3-dehydrogenase (NADP+) activity"/>
    <property type="evidence" value="ECO:0007669"/>
    <property type="project" value="UniProtKB-EC"/>
</dbReference>
<dbReference type="RefSeq" id="WP_193117116.1">
    <property type="nucleotide sequence ID" value="NZ_BAAAIR010000025.1"/>
</dbReference>
<dbReference type="SUPFAM" id="SSF51735">
    <property type="entry name" value="NAD(P)-binding Rossmann-fold domains"/>
    <property type="match status" value="1"/>
</dbReference>
<dbReference type="Gene3D" id="3.40.50.720">
    <property type="entry name" value="NAD(P)-binding Rossmann-like Domain"/>
    <property type="match status" value="1"/>
</dbReference>
<dbReference type="EMBL" id="JBHSLN010000088">
    <property type="protein sequence ID" value="MFC5299440.1"/>
    <property type="molecule type" value="Genomic_DNA"/>
</dbReference>
<dbReference type="SUPFAM" id="SSF53223">
    <property type="entry name" value="Aminoacid dehydrogenase-like, N-terminal domain"/>
    <property type="match status" value="1"/>
</dbReference>
<name>A0ABW0FM21_9MICO</name>
<feature type="domain" description="Shikimate dehydrogenase substrate binding N-terminal" evidence="4">
    <location>
        <begin position="16"/>
        <end position="99"/>
    </location>
</feature>
<dbReference type="PANTHER" id="PTHR21089:SF1">
    <property type="entry name" value="BIFUNCTIONAL 3-DEHYDROQUINATE DEHYDRATASE_SHIKIMATE DEHYDROGENASE, CHLOROPLASTIC"/>
    <property type="match status" value="1"/>
</dbReference>
<dbReference type="PANTHER" id="PTHR21089">
    <property type="entry name" value="SHIKIMATE DEHYDROGENASE"/>
    <property type="match status" value="1"/>
</dbReference>
<keyword evidence="2" id="KW-0028">Amino-acid biosynthesis</keyword>
<reference evidence="6" key="1">
    <citation type="journal article" date="2019" name="Int. J. Syst. Evol. Microbiol.">
        <title>The Global Catalogue of Microorganisms (GCM) 10K type strain sequencing project: providing services to taxonomists for standard genome sequencing and annotation.</title>
        <authorList>
            <consortium name="The Broad Institute Genomics Platform"/>
            <consortium name="The Broad Institute Genome Sequencing Center for Infectious Disease"/>
            <person name="Wu L."/>
            <person name="Ma J."/>
        </authorList>
    </citation>
    <scope>NUCLEOTIDE SEQUENCE [LARGE SCALE GENOMIC DNA]</scope>
    <source>
        <strain evidence="6">CGMCC 1.16455</strain>
    </source>
</reference>
<evidence type="ECO:0000256" key="1">
    <source>
        <dbReference type="ARBA" id="ARBA00004871"/>
    </source>
</evidence>
<comment type="pathway">
    <text evidence="1">Metabolic intermediate biosynthesis; chorismate biosynthesis; chorismate from D-erythrose 4-phosphate and phosphoenolpyruvate: step 4/7.</text>
</comment>
<dbReference type="GeneID" id="303296450"/>
<evidence type="ECO:0000313" key="5">
    <source>
        <dbReference type="EMBL" id="MFC5299440.1"/>
    </source>
</evidence>
<dbReference type="InterPro" id="IPR036291">
    <property type="entry name" value="NAD(P)-bd_dom_sf"/>
</dbReference>
<gene>
    <name evidence="5" type="ORF">ACFPK8_18150</name>
</gene>
<dbReference type="InterPro" id="IPR028939">
    <property type="entry name" value="P5C_Rdtase_cat_N"/>
</dbReference>
<proteinExistence type="predicted"/>
<feature type="domain" description="Pyrroline-5-carboxylate reductase catalytic N-terminal" evidence="3">
    <location>
        <begin position="133"/>
        <end position="218"/>
    </location>
</feature>
<dbReference type="NCBIfam" id="NF001311">
    <property type="entry name" value="PRK00258.1-3"/>
    <property type="match status" value="1"/>
</dbReference>
<dbReference type="Gene3D" id="3.40.50.10860">
    <property type="entry name" value="Leucine Dehydrogenase, chain A, domain 1"/>
    <property type="match status" value="1"/>
</dbReference>
<evidence type="ECO:0000259" key="4">
    <source>
        <dbReference type="Pfam" id="PF08501"/>
    </source>
</evidence>
<evidence type="ECO:0000259" key="3">
    <source>
        <dbReference type="Pfam" id="PF03807"/>
    </source>
</evidence>
<evidence type="ECO:0000256" key="2">
    <source>
        <dbReference type="ARBA" id="ARBA00023141"/>
    </source>
</evidence>
<dbReference type="InterPro" id="IPR022893">
    <property type="entry name" value="Shikimate_DH_fam"/>
</dbReference>
<keyword evidence="5" id="KW-0560">Oxidoreductase</keyword>
<evidence type="ECO:0000313" key="6">
    <source>
        <dbReference type="Proteomes" id="UP001595937"/>
    </source>
</evidence>
<protein>
    <submittedName>
        <fullName evidence="5">Shikimate dehydrogenase</fullName>
        <ecNumber evidence="5">1.1.1.25</ecNumber>
    </submittedName>
</protein>